<organism evidence="2 3">
    <name type="scientific">Lentzea jiangxiensis</name>
    <dbReference type="NCBI Taxonomy" id="641025"/>
    <lineage>
        <taxon>Bacteria</taxon>
        <taxon>Bacillati</taxon>
        <taxon>Actinomycetota</taxon>
        <taxon>Actinomycetes</taxon>
        <taxon>Pseudonocardiales</taxon>
        <taxon>Pseudonocardiaceae</taxon>
        <taxon>Lentzea</taxon>
    </lineage>
</organism>
<keyword evidence="3" id="KW-1185">Reference proteome</keyword>
<dbReference type="InterPro" id="IPR037523">
    <property type="entry name" value="VOC_core"/>
</dbReference>
<evidence type="ECO:0000313" key="3">
    <source>
        <dbReference type="Proteomes" id="UP000199691"/>
    </source>
</evidence>
<dbReference type="Pfam" id="PF00903">
    <property type="entry name" value="Glyoxalase"/>
    <property type="match status" value="1"/>
</dbReference>
<evidence type="ECO:0000259" key="1">
    <source>
        <dbReference type="PROSITE" id="PS51819"/>
    </source>
</evidence>
<dbReference type="EMBL" id="FNIX01000004">
    <property type="protein sequence ID" value="SDO85745.1"/>
    <property type="molecule type" value="Genomic_DNA"/>
</dbReference>
<proteinExistence type="predicted"/>
<gene>
    <name evidence="2" type="ORF">SAMN05421507_104184</name>
</gene>
<evidence type="ECO:0000313" key="2">
    <source>
        <dbReference type="EMBL" id="SDO85745.1"/>
    </source>
</evidence>
<reference evidence="3" key="1">
    <citation type="submission" date="2016-10" db="EMBL/GenBank/DDBJ databases">
        <authorList>
            <person name="Varghese N."/>
            <person name="Submissions S."/>
        </authorList>
    </citation>
    <scope>NUCLEOTIDE SEQUENCE [LARGE SCALE GENOMIC DNA]</scope>
    <source>
        <strain evidence="3">CGMCC 4.6609</strain>
    </source>
</reference>
<dbReference type="RefSeq" id="WP_090097745.1">
    <property type="nucleotide sequence ID" value="NZ_FNIX01000004.1"/>
</dbReference>
<dbReference type="SUPFAM" id="SSF54593">
    <property type="entry name" value="Glyoxalase/Bleomycin resistance protein/Dihydroxybiphenyl dioxygenase"/>
    <property type="match status" value="1"/>
</dbReference>
<dbReference type="InterPro" id="IPR004360">
    <property type="entry name" value="Glyas_Fos-R_dOase_dom"/>
</dbReference>
<dbReference type="Gene3D" id="3.10.180.10">
    <property type="entry name" value="2,3-Dihydroxybiphenyl 1,2-Dioxygenase, domain 1"/>
    <property type="match status" value="1"/>
</dbReference>
<accession>A0A1H0MZL9</accession>
<sequence length="131" mass="14298">MLTATRTTTMLPVEDPERAGRFYADMLGLEPVTTAPDGTRVFALGRGDALGLMPAEKGAQTGHTVLSFEVPDLEGEIRELEGRGVRFEDYDLPGFKTVGHIAVMGDERAAWFTDTEGNILCLHEMLGDEAR</sequence>
<dbReference type="Proteomes" id="UP000199691">
    <property type="component" value="Unassembled WGS sequence"/>
</dbReference>
<dbReference type="AlphaFoldDB" id="A0A1H0MZL9"/>
<dbReference type="OrthoDB" id="9804907at2"/>
<protein>
    <recommendedName>
        <fullName evidence="1">VOC domain-containing protein</fullName>
    </recommendedName>
</protein>
<dbReference type="STRING" id="641025.SAMN05421507_104184"/>
<dbReference type="PROSITE" id="PS51819">
    <property type="entry name" value="VOC"/>
    <property type="match status" value="1"/>
</dbReference>
<dbReference type="InterPro" id="IPR029068">
    <property type="entry name" value="Glyas_Bleomycin-R_OHBP_Dase"/>
</dbReference>
<feature type="domain" description="VOC" evidence="1">
    <location>
        <begin position="5"/>
        <end position="125"/>
    </location>
</feature>
<name>A0A1H0MZL9_9PSEU</name>